<dbReference type="Pfam" id="PF08220">
    <property type="entry name" value="HTH_DeoR"/>
    <property type="match status" value="1"/>
</dbReference>
<dbReference type="PANTHER" id="PTHR30363:SF44">
    <property type="entry name" value="AGA OPERON TRANSCRIPTIONAL REPRESSOR-RELATED"/>
    <property type="match status" value="1"/>
</dbReference>
<dbReference type="InterPro" id="IPR014036">
    <property type="entry name" value="DeoR-like_C"/>
</dbReference>
<dbReference type="InterPro" id="IPR036390">
    <property type="entry name" value="WH_DNA-bd_sf"/>
</dbReference>
<name>A0A927I1C6_9HYPH</name>
<dbReference type="PANTHER" id="PTHR30363">
    <property type="entry name" value="HTH-TYPE TRANSCRIPTIONAL REGULATOR SRLR-RELATED"/>
    <property type="match status" value="1"/>
</dbReference>
<dbReference type="InterPro" id="IPR018356">
    <property type="entry name" value="Tscrpt_reg_HTH_DeoR_CS"/>
</dbReference>
<dbReference type="Proteomes" id="UP000619295">
    <property type="component" value="Unassembled WGS sequence"/>
</dbReference>
<dbReference type="SUPFAM" id="SSF100950">
    <property type="entry name" value="NagB/RpiA/CoA transferase-like"/>
    <property type="match status" value="1"/>
</dbReference>
<dbReference type="EMBL" id="JACXWY010000016">
    <property type="protein sequence ID" value="MBD3848219.1"/>
    <property type="molecule type" value="Genomic_DNA"/>
</dbReference>
<evidence type="ECO:0000259" key="4">
    <source>
        <dbReference type="PROSITE" id="PS51000"/>
    </source>
</evidence>
<reference evidence="5" key="1">
    <citation type="submission" date="2020-09" db="EMBL/GenBank/DDBJ databases">
        <title>Bosea spartocytisi sp. nov. a root nodule endophyte of Spartocytisus supranubius in the high mountain ecosystem fo the Teide National Park (Canary Islands, Spain).</title>
        <authorList>
            <person name="Pulido-Suarez L."/>
            <person name="Peix A."/>
            <person name="Igual J.M."/>
            <person name="Socas-Perez N."/>
            <person name="Velazquez E."/>
            <person name="Flores-Felix J.D."/>
            <person name="Leon-Barrios M."/>
        </authorList>
    </citation>
    <scope>NUCLEOTIDE SEQUENCE</scope>
    <source>
        <strain evidence="5">SSUT16</strain>
    </source>
</reference>
<evidence type="ECO:0000313" key="5">
    <source>
        <dbReference type="EMBL" id="MBD3848219.1"/>
    </source>
</evidence>
<dbReference type="InterPro" id="IPR036388">
    <property type="entry name" value="WH-like_DNA-bd_sf"/>
</dbReference>
<accession>A0A927I1C6</accession>
<sequence>MSQHPSPAELPRGNSLPRHERIIEMLATRGTIEVSALAEALGVSAVTIRADLDALEKRRLIRRIRGGAMALRPARFERPLDLPSQSFSEEKQRIGTLAASMVRDGETIILDSGTTTLALAHNLPETLTDVVVVTNGLDIAIALRAHPGITVIVTGGRVKTGGRNLESYSLISPFGTTLLREINADTAFLCCAGIDAERGFTNGNWDEAEVKKAMIDAARRVVMVADHAKIGHVGSARIASLDAVEVLITDNGAPAADLQRLEAAGLRIAVA</sequence>
<dbReference type="Gene3D" id="3.40.50.1360">
    <property type="match status" value="1"/>
</dbReference>
<dbReference type="AlphaFoldDB" id="A0A927I1C6"/>
<protein>
    <submittedName>
        <fullName evidence="5">DeoR/GlpR transcriptional regulator</fullName>
    </submittedName>
</protein>
<dbReference type="InterPro" id="IPR001034">
    <property type="entry name" value="DeoR_HTH"/>
</dbReference>
<proteinExistence type="predicted"/>
<comment type="caution">
    <text evidence="5">The sequence shown here is derived from an EMBL/GenBank/DDBJ whole genome shotgun (WGS) entry which is preliminary data.</text>
</comment>
<organism evidence="5 6">
    <name type="scientific">Bosea spartocytisi</name>
    <dbReference type="NCBI Taxonomy" id="2773451"/>
    <lineage>
        <taxon>Bacteria</taxon>
        <taxon>Pseudomonadati</taxon>
        <taxon>Pseudomonadota</taxon>
        <taxon>Alphaproteobacteria</taxon>
        <taxon>Hyphomicrobiales</taxon>
        <taxon>Boseaceae</taxon>
        <taxon>Bosea</taxon>
    </lineage>
</organism>
<feature type="domain" description="HTH deoR-type" evidence="4">
    <location>
        <begin position="15"/>
        <end position="70"/>
    </location>
</feature>
<evidence type="ECO:0000256" key="3">
    <source>
        <dbReference type="ARBA" id="ARBA00023163"/>
    </source>
</evidence>
<evidence type="ECO:0000256" key="1">
    <source>
        <dbReference type="ARBA" id="ARBA00023015"/>
    </source>
</evidence>
<dbReference type="PROSITE" id="PS00894">
    <property type="entry name" value="HTH_DEOR_1"/>
    <property type="match status" value="1"/>
</dbReference>
<dbReference type="RefSeq" id="WP_191125372.1">
    <property type="nucleotide sequence ID" value="NZ_JACXWY010000016.1"/>
</dbReference>
<dbReference type="GO" id="GO:0003677">
    <property type="term" value="F:DNA binding"/>
    <property type="evidence" value="ECO:0007669"/>
    <property type="project" value="UniProtKB-KW"/>
</dbReference>
<dbReference type="PROSITE" id="PS51000">
    <property type="entry name" value="HTH_DEOR_2"/>
    <property type="match status" value="1"/>
</dbReference>
<keyword evidence="1" id="KW-0805">Transcription regulation</keyword>
<dbReference type="SUPFAM" id="SSF46785">
    <property type="entry name" value="Winged helix' DNA-binding domain"/>
    <property type="match status" value="1"/>
</dbReference>
<dbReference type="InterPro" id="IPR050313">
    <property type="entry name" value="Carb_Metab_HTH_regulators"/>
</dbReference>
<keyword evidence="3" id="KW-0804">Transcription</keyword>
<dbReference type="Pfam" id="PF00455">
    <property type="entry name" value="DeoRC"/>
    <property type="match status" value="1"/>
</dbReference>
<dbReference type="Gene3D" id="1.10.10.10">
    <property type="entry name" value="Winged helix-like DNA-binding domain superfamily/Winged helix DNA-binding domain"/>
    <property type="match status" value="1"/>
</dbReference>
<evidence type="ECO:0000256" key="2">
    <source>
        <dbReference type="ARBA" id="ARBA00023125"/>
    </source>
</evidence>
<evidence type="ECO:0000313" key="6">
    <source>
        <dbReference type="Proteomes" id="UP000619295"/>
    </source>
</evidence>
<dbReference type="SMART" id="SM00420">
    <property type="entry name" value="HTH_DEOR"/>
    <property type="match status" value="1"/>
</dbReference>
<keyword evidence="6" id="KW-1185">Reference proteome</keyword>
<keyword evidence="2" id="KW-0238">DNA-binding</keyword>
<dbReference type="GO" id="GO:0003700">
    <property type="term" value="F:DNA-binding transcription factor activity"/>
    <property type="evidence" value="ECO:0007669"/>
    <property type="project" value="InterPro"/>
</dbReference>
<dbReference type="InterPro" id="IPR037171">
    <property type="entry name" value="NagB/RpiA_transferase-like"/>
</dbReference>
<dbReference type="SMART" id="SM01134">
    <property type="entry name" value="DeoRC"/>
    <property type="match status" value="1"/>
</dbReference>
<gene>
    <name evidence="5" type="ORF">IED13_21185</name>
</gene>